<proteinExistence type="predicted"/>
<evidence type="ECO:0000256" key="1">
    <source>
        <dbReference type="SAM" id="Phobius"/>
    </source>
</evidence>
<dbReference type="AlphaFoldDB" id="A0A0E9QXF0"/>
<keyword evidence="1" id="KW-0472">Membrane</keyword>
<name>A0A0E9QXF0_ANGAN</name>
<accession>A0A0E9QXF0</accession>
<keyword evidence="1" id="KW-1133">Transmembrane helix</keyword>
<dbReference type="EMBL" id="GBXM01087677">
    <property type="protein sequence ID" value="JAH20900.1"/>
    <property type="molecule type" value="Transcribed_RNA"/>
</dbReference>
<protein>
    <submittedName>
        <fullName evidence="2">Uncharacterized protein</fullName>
    </submittedName>
</protein>
<reference evidence="2" key="1">
    <citation type="submission" date="2014-11" db="EMBL/GenBank/DDBJ databases">
        <authorList>
            <person name="Amaro Gonzalez C."/>
        </authorList>
    </citation>
    <scope>NUCLEOTIDE SEQUENCE</scope>
</reference>
<evidence type="ECO:0000313" key="2">
    <source>
        <dbReference type="EMBL" id="JAH20900.1"/>
    </source>
</evidence>
<keyword evidence="1" id="KW-0812">Transmembrane</keyword>
<organism evidence="2">
    <name type="scientific">Anguilla anguilla</name>
    <name type="common">European freshwater eel</name>
    <name type="synonym">Muraena anguilla</name>
    <dbReference type="NCBI Taxonomy" id="7936"/>
    <lineage>
        <taxon>Eukaryota</taxon>
        <taxon>Metazoa</taxon>
        <taxon>Chordata</taxon>
        <taxon>Craniata</taxon>
        <taxon>Vertebrata</taxon>
        <taxon>Euteleostomi</taxon>
        <taxon>Actinopterygii</taxon>
        <taxon>Neopterygii</taxon>
        <taxon>Teleostei</taxon>
        <taxon>Anguilliformes</taxon>
        <taxon>Anguillidae</taxon>
        <taxon>Anguilla</taxon>
    </lineage>
</organism>
<feature type="transmembrane region" description="Helical" evidence="1">
    <location>
        <begin position="21"/>
        <end position="39"/>
    </location>
</feature>
<sequence length="64" mass="7324">MTTRQMNMKHKWKIKSNVRVLVVNVHFMIDIINVSSGLGSELPDLKMVNPPKAIFPSTITFLKK</sequence>
<reference evidence="2" key="2">
    <citation type="journal article" date="2015" name="Fish Shellfish Immunol.">
        <title>Early steps in the European eel (Anguilla anguilla)-Vibrio vulnificus interaction in the gills: Role of the RtxA13 toxin.</title>
        <authorList>
            <person name="Callol A."/>
            <person name="Pajuelo D."/>
            <person name="Ebbesson L."/>
            <person name="Teles M."/>
            <person name="MacKenzie S."/>
            <person name="Amaro C."/>
        </authorList>
    </citation>
    <scope>NUCLEOTIDE SEQUENCE</scope>
</reference>